<dbReference type="Gene3D" id="2.160.20.120">
    <property type="match status" value="1"/>
</dbReference>
<keyword evidence="1" id="KW-0732">Signal</keyword>
<feature type="domain" description="Putative auto-transporter adhesin head GIN" evidence="2">
    <location>
        <begin position="27"/>
        <end position="206"/>
    </location>
</feature>
<dbReference type="InterPro" id="IPR021255">
    <property type="entry name" value="DUF2807"/>
</dbReference>
<name>A0A928V1Q5_9SPHI</name>
<sequence length="222" mass="23592">MKQLITFAFLAISLSTFGQVSHSISKFNELEVTDKIPVTVILSDKDSLIIKGELASQVEVIQGDNILRLKMAAGNLMKGDQVEATLYTSNFQKVSARKGAIVLSGNSTFTPDSLSVVANEGAKIDLSVKTNHVEIYSNSGSSIELYGTAKRQNINIFAGGAYDAKALVSESVTARVNAGGKCIVHATEFADVQTRAGGSIQVYGSPKEKKQKKLAGGSISFL</sequence>
<organism evidence="3 4">
    <name type="scientific">Sphingobacterium hungaricum</name>
    <dbReference type="NCBI Taxonomy" id="2082723"/>
    <lineage>
        <taxon>Bacteria</taxon>
        <taxon>Pseudomonadati</taxon>
        <taxon>Bacteroidota</taxon>
        <taxon>Sphingobacteriia</taxon>
        <taxon>Sphingobacteriales</taxon>
        <taxon>Sphingobacteriaceae</taxon>
        <taxon>Sphingobacterium</taxon>
    </lineage>
</organism>
<protein>
    <recommendedName>
        <fullName evidence="2">Putative auto-transporter adhesin head GIN domain-containing protein</fullName>
    </recommendedName>
</protein>
<feature type="signal peptide" evidence="1">
    <location>
        <begin position="1"/>
        <end position="18"/>
    </location>
</feature>
<accession>A0A928V1Q5</accession>
<keyword evidence="4" id="KW-1185">Reference proteome</keyword>
<evidence type="ECO:0000259" key="2">
    <source>
        <dbReference type="Pfam" id="PF10988"/>
    </source>
</evidence>
<evidence type="ECO:0000313" key="3">
    <source>
        <dbReference type="EMBL" id="MBE8714902.1"/>
    </source>
</evidence>
<feature type="chain" id="PRO_5037825546" description="Putative auto-transporter adhesin head GIN domain-containing protein" evidence="1">
    <location>
        <begin position="19"/>
        <end position="222"/>
    </location>
</feature>
<gene>
    <name evidence="3" type="ORF">C4F49_14560</name>
</gene>
<evidence type="ECO:0000256" key="1">
    <source>
        <dbReference type="SAM" id="SignalP"/>
    </source>
</evidence>
<reference evidence="3" key="1">
    <citation type="submission" date="2018-02" db="EMBL/GenBank/DDBJ databases">
        <authorList>
            <person name="Vasarhelyi B.M."/>
            <person name="Deshmukh S."/>
            <person name="Balint B."/>
            <person name="Kukolya J."/>
        </authorList>
    </citation>
    <scope>NUCLEOTIDE SEQUENCE</scope>
    <source>
        <strain evidence="3">KB22</strain>
    </source>
</reference>
<dbReference type="Pfam" id="PF10988">
    <property type="entry name" value="DUF2807"/>
    <property type="match status" value="1"/>
</dbReference>
<evidence type="ECO:0000313" key="4">
    <source>
        <dbReference type="Proteomes" id="UP000616201"/>
    </source>
</evidence>
<comment type="caution">
    <text evidence="3">The sequence shown here is derived from an EMBL/GenBank/DDBJ whole genome shotgun (WGS) entry which is preliminary data.</text>
</comment>
<proteinExistence type="predicted"/>
<dbReference type="RefSeq" id="WP_196936759.1">
    <property type="nucleotide sequence ID" value="NZ_MU158698.1"/>
</dbReference>
<dbReference type="AlphaFoldDB" id="A0A928V1Q5"/>
<dbReference type="EMBL" id="PRDK01000009">
    <property type="protein sequence ID" value="MBE8714902.1"/>
    <property type="molecule type" value="Genomic_DNA"/>
</dbReference>
<dbReference type="Proteomes" id="UP000616201">
    <property type="component" value="Unassembled WGS sequence"/>
</dbReference>